<dbReference type="SUPFAM" id="SSF53756">
    <property type="entry name" value="UDP-Glycosyltransferase/glycogen phosphorylase"/>
    <property type="match status" value="1"/>
</dbReference>
<evidence type="ECO:0000259" key="2">
    <source>
        <dbReference type="Pfam" id="PF13439"/>
    </source>
</evidence>
<comment type="caution">
    <text evidence="3">The sequence shown here is derived from an EMBL/GenBank/DDBJ whole genome shotgun (WGS) entry which is preliminary data.</text>
</comment>
<proteinExistence type="predicted"/>
<dbReference type="GO" id="GO:0016757">
    <property type="term" value="F:glycosyltransferase activity"/>
    <property type="evidence" value="ECO:0007669"/>
    <property type="project" value="TreeGrafter"/>
</dbReference>
<dbReference type="PANTHER" id="PTHR46401">
    <property type="entry name" value="GLYCOSYLTRANSFERASE WBBK-RELATED"/>
    <property type="match status" value="1"/>
</dbReference>
<dbReference type="EMBL" id="QRDZ01000012">
    <property type="protein sequence ID" value="RED76371.1"/>
    <property type="molecule type" value="Genomic_DNA"/>
</dbReference>
<organism evidence="3 4">
    <name type="scientific">Cohnella phaseoli</name>
    <dbReference type="NCBI Taxonomy" id="456490"/>
    <lineage>
        <taxon>Bacteria</taxon>
        <taxon>Bacillati</taxon>
        <taxon>Bacillota</taxon>
        <taxon>Bacilli</taxon>
        <taxon>Bacillales</taxon>
        <taxon>Paenibacillaceae</taxon>
        <taxon>Cohnella</taxon>
    </lineage>
</organism>
<feature type="domain" description="Glycosyltransferase subfamily 4-like N-terminal" evidence="2">
    <location>
        <begin position="69"/>
        <end position="149"/>
    </location>
</feature>
<evidence type="ECO:0000313" key="3">
    <source>
        <dbReference type="EMBL" id="RED76371.1"/>
    </source>
</evidence>
<dbReference type="Gene3D" id="3.40.50.2000">
    <property type="entry name" value="Glycogen Phosphorylase B"/>
    <property type="match status" value="2"/>
</dbReference>
<accession>A0A3D9JQI6</accession>
<evidence type="ECO:0000313" key="4">
    <source>
        <dbReference type="Proteomes" id="UP000256977"/>
    </source>
</evidence>
<dbReference type="CDD" id="cd03801">
    <property type="entry name" value="GT4_PimA-like"/>
    <property type="match status" value="1"/>
</dbReference>
<dbReference type="Pfam" id="PF13692">
    <property type="entry name" value="Glyco_trans_1_4"/>
    <property type="match status" value="1"/>
</dbReference>
<dbReference type="RefSeq" id="WP_116061665.1">
    <property type="nucleotide sequence ID" value="NZ_QRDZ01000012.1"/>
</dbReference>
<name>A0A3D9JQI6_9BACL</name>
<keyword evidence="4" id="KW-1185">Reference proteome</keyword>
<keyword evidence="1 3" id="KW-0808">Transferase</keyword>
<dbReference type="PANTHER" id="PTHR46401:SF2">
    <property type="entry name" value="GLYCOSYLTRANSFERASE WBBK-RELATED"/>
    <property type="match status" value="1"/>
</dbReference>
<dbReference type="GO" id="GO:0009103">
    <property type="term" value="P:lipopolysaccharide biosynthetic process"/>
    <property type="evidence" value="ECO:0007669"/>
    <property type="project" value="TreeGrafter"/>
</dbReference>
<sequence length="345" mass="39098">MRVWMWPKYSNLNLYNNLLTDSLCGAGVEVMDLTHGRLALRVARAKPGDVVHVHWMHHAYQNRNPLLFVAKSALLLTTLLVLKAKRVRLIWTLHNLYPHEVKYRRMERAMRTLICRFCSGLIVASETAKRQAMAEFAVPASKLTVVKHGHYADVYKPNGADVRRLYGIGKDAEVYLFLGAIKAYKGVEELIEAYRAVQTESSCLIIAGKADREMEAYLRNVKDTRNLVLDMRFIPNEEVADLLGAADVMVMPYKEITTSGSAILGLSFRKLVVMPDNGFIDEYFEEGMVIRYDPGIAGGLAGAMETAMRSVKEGRSPDYERALRQLEWGPIAERIKNVYQGRDER</sequence>
<protein>
    <submittedName>
        <fullName evidence="3">Glycosyltransferase involved in cell wall biosynthesis</fullName>
    </submittedName>
</protein>
<dbReference type="InterPro" id="IPR028098">
    <property type="entry name" value="Glyco_trans_4-like_N"/>
</dbReference>
<dbReference type="Pfam" id="PF13439">
    <property type="entry name" value="Glyco_transf_4"/>
    <property type="match status" value="1"/>
</dbReference>
<dbReference type="OrthoDB" id="9790710at2"/>
<reference evidence="3 4" key="1">
    <citation type="submission" date="2018-07" db="EMBL/GenBank/DDBJ databases">
        <title>Genomic Encyclopedia of Type Strains, Phase III (KMG-III): the genomes of soil and plant-associated and newly described type strains.</title>
        <authorList>
            <person name="Whitman W."/>
        </authorList>
    </citation>
    <scope>NUCLEOTIDE SEQUENCE [LARGE SCALE GENOMIC DNA]</scope>
    <source>
        <strain evidence="3 4">CECT 7287</strain>
    </source>
</reference>
<evidence type="ECO:0000256" key="1">
    <source>
        <dbReference type="ARBA" id="ARBA00022679"/>
    </source>
</evidence>
<dbReference type="AlphaFoldDB" id="A0A3D9JQI6"/>
<dbReference type="Proteomes" id="UP000256977">
    <property type="component" value="Unassembled WGS sequence"/>
</dbReference>
<gene>
    <name evidence="3" type="ORF">DFP98_11289</name>
</gene>